<evidence type="ECO:0000256" key="1">
    <source>
        <dbReference type="SAM" id="MobiDB-lite"/>
    </source>
</evidence>
<name>A0AAV2P896_9HYME</name>
<dbReference type="Proteomes" id="UP001497644">
    <property type="component" value="Chromosome 8"/>
</dbReference>
<evidence type="ECO:0000313" key="2">
    <source>
        <dbReference type="EMBL" id="CAL1688156.1"/>
    </source>
</evidence>
<dbReference type="EMBL" id="OZ034831">
    <property type="protein sequence ID" value="CAL1688156.1"/>
    <property type="molecule type" value="Genomic_DNA"/>
</dbReference>
<protein>
    <submittedName>
        <fullName evidence="2">Uncharacterized protein</fullName>
    </submittedName>
</protein>
<feature type="compositionally biased region" description="Basic and acidic residues" evidence="1">
    <location>
        <begin position="51"/>
        <end position="70"/>
    </location>
</feature>
<reference evidence="2" key="1">
    <citation type="submission" date="2024-04" db="EMBL/GenBank/DDBJ databases">
        <authorList>
            <consortium name="Molecular Ecology Group"/>
        </authorList>
    </citation>
    <scope>NUCLEOTIDE SEQUENCE</scope>
</reference>
<gene>
    <name evidence="2" type="ORF">LPLAT_LOCUS13278</name>
</gene>
<feature type="region of interest" description="Disordered" evidence="1">
    <location>
        <begin position="39"/>
        <end position="70"/>
    </location>
</feature>
<evidence type="ECO:0000313" key="3">
    <source>
        <dbReference type="Proteomes" id="UP001497644"/>
    </source>
</evidence>
<accession>A0AAV2P896</accession>
<dbReference type="AlphaFoldDB" id="A0AAV2P896"/>
<feature type="compositionally biased region" description="Basic residues" evidence="1">
    <location>
        <begin position="39"/>
        <end position="49"/>
    </location>
</feature>
<organism evidence="2 3">
    <name type="scientific">Lasius platythorax</name>
    <dbReference type="NCBI Taxonomy" id="488582"/>
    <lineage>
        <taxon>Eukaryota</taxon>
        <taxon>Metazoa</taxon>
        <taxon>Ecdysozoa</taxon>
        <taxon>Arthropoda</taxon>
        <taxon>Hexapoda</taxon>
        <taxon>Insecta</taxon>
        <taxon>Pterygota</taxon>
        <taxon>Neoptera</taxon>
        <taxon>Endopterygota</taxon>
        <taxon>Hymenoptera</taxon>
        <taxon>Apocrita</taxon>
        <taxon>Aculeata</taxon>
        <taxon>Formicoidea</taxon>
        <taxon>Formicidae</taxon>
        <taxon>Formicinae</taxon>
        <taxon>Lasius</taxon>
        <taxon>Lasius</taxon>
    </lineage>
</organism>
<sequence length="114" mass="12674">MSDKYSTFDSEWIPSGCRSGVGYNSGEYRRLLFAIARKQKRGAKRRSGNRRCPEERTAVARNGEKEQKEKAASAACRKALSWTTTMGKESFFLLGAGPCMDPTTTYETTPASSF</sequence>
<keyword evidence="3" id="KW-1185">Reference proteome</keyword>
<proteinExistence type="predicted"/>